<dbReference type="InterPro" id="IPR012318">
    <property type="entry name" value="HTH_CRP"/>
</dbReference>
<dbReference type="SMART" id="SM00419">
    <property type="entry name" value="HTH_CRP"/>
    <property type="match status" value="1"/>
</dbReference>
<evidence type="ECO:0000256" key="2">
    <source>
        <dbReference type="ARBA" id="ARBA00023125"/>
    </source>
</evidence>
<organism evidence="6 7">
    <name type="scientific">Denitrovibrio acetiphilus (strain DSM 12809 / NBRC 114555 / N2460)</name>
    <dbReference type="NCBI Taxonomy" id="522772"/>
    <lineage>
        <taxon>Bacteria</taxon>
        <taxon>Pseudomonadati</taxon>
        <taxon>Deferribacterota</taxon>
        <taxon>Deferribacteres</taxon>
        <taxon>Deferribacterales</taxon>
        <taxon>Geovibrionaceae</taxon>
        <taxon>Denitrovibrio</taxon>
    </lineage>
</organism>
<dbReference type="Pfam" id="PF00027">
    <property type="entry name" value="cNMP_binding"/>
    <property type="match status" value="1"/>
</dbReference>
<dbReference type="PROSITE" id="PS51063">
    <property type="entry name" value="HTH_CRP_2"/>
    <property type="match status" value="1"/>
</dbReference>
<dbReference type="CDD" id="cd00038">
    <property type="entry name" value="CAP_ED"/>
    <property type="match status" value="1"/>
</dbReference>
<sequence length="218" mass="24848">MDKKQAVVAFARDFFGSDDADLIKLLENVCRYRRVDKKQILFMENEEGSTVFFLVQGSIKLYRTNDEGREAVVHFVRSGEIFAEILLQLGLKYPVTSMTLEECDLVEIDAKKLEEIIAGDPMVSMRLIAALSRRIKYFVNLIESLTINDVRARLVNWLAAQKKKESKVIKLPVPKGELALLLGTTPETFSRVLKKLAEEGFIEVQGREIKVLKDLIQQ</sequence>
<dbReference type="PaxDb" id="522772-Dacet_0090"/>
<evidence type="ECO:0000256" key="1">
    <source>
        <dbReference type="ARBA" id="ARBA00023015"/>
    </source>
</evidence>
<dbReference type="InterPro" id="IPR014710">
    <property type="entry name" value="RmlC-like_jellyroll"/>
</dbReference>
<dbReference type="PANTHER" id="PTHR24567:SF68">
    <property type="entry name" value="DNA-BINDING TRANSCRIPTIONAL DUAL REGULATOR CRP"/>
    <property type="match status" value="1"/>
</dbReference>
<dbReference type="InParanoid" id="D4H1E8"/>
<dbReference type="eggNOG" id="COG0664">
    <property type="taxonomic scope" value="Bacteria"/>
</dbReference>
<dbReference type="InterPro" id="IPR036388">
    <property type="entry name" value="WH-like_DNA-bd_sf"/>
</dbReference>
<evidence type="ECO:0000259" key="4">
    <source>
        <dbReference type="PROSITE" id="PS50042"/>
    </source>
</evidence>
<dbReference type="Gene3D" id="1.10.10.10">
    <property type="entry name" value="Winged helix-like DNA-binding domain superfamily/Winged helix DNA-binding domain"/>
    <property type="match status" value="1"/>
</dbReference>
<dbReference type="EMBL" id="CP001968">
    <property type="protein sequence ID" value="ADD66896.1"/>
    <property type="molecule type" value="Genomic_DNA"/>
</dbReference>
<proteinExistence type="predicted"/>
<dbReference type="InterPro" id="IPR050397">
    <property type="entry name" value="Env_Response_Regulators"/>
</dbReference>
<dbReference type="InterPro" id="IPR000595">
    <property type="entry name" value="cNMP-bd_dom"/>
</dbReference>
<dbReference type="STRING" id="522772.Dacet_0090"/>
<keyword evidence="7" id="KW-1185">Reference proteome</keyword>
<accession>D4H1E8</accession>
<gene>
    <name evidence="6" type="ordered locus">Dacet_0090</name>
</gene>
<dbReference type="InterPro" id="IPR036390">
    <property type="entry name" value="WH_DNA-bd_sf"/>
</dbReference>
<dbReference type="GO" id="GO:0003700">
    <property type="term" value="F:DNA-binding transcription factor activity"/>
    <property type="evidence" value="ECO:0007669"/>
    <property type="project" value="TreeGrafter"/>
</dbReference>
<dbReference type="HOGENOM" id="CLU_075053_4_0_0"/>
<evidence type="ECO:0000313" key="6">
    <source>
        <dbReference type="EMBL" id="ADD66896.1"/>
    </source>
</evidence>
<feature type="domain" description="Cyclic nucleotide-binding" evidence="4">
    <location>
        <begin position="14"/>
        <end position="134"/>
    </location>
</feature>
<dbReference type="SMART" id="SM00100">
    <property type="entry name" value="cNMP"/>
    <property type="match status" value="1"/>
</dbReference>
<dbReference type="GO" id="GO:0005829">
    <property type="term" value="C:cytosol"/>
    <property type="evidence" value="ECO:0007669"/>
    <property type="project" value="TreeGrafter"/>
</dbReference>
<keyword evidence="2" id="KW-0238">DNA-binding</keyword>
<protein>
    <submittedName>
        <fullName evidence="6">Transcriptional regulator, Crp/Fnr family</fullName>
    </submittedName>
</protein>
<dbReference type="Proteomes" id="UP000002012">
    <property type="component" value="Chromosome"/>
</dbReference>
<keyword evidence="3" id="KW-0804">Transcription</keyword>
<dbReference type="KEGG" id="dap:Dacet_0090"/>
<dbReference type="OrthoDB" id="892842at2"/>
<dbReference type="Gene3D" id="2.60.120.10">
    <property type="entry name" value="Jelly Rolls"/>
    <property type="match status" value="1"/>
</dbReference>
<feature type="domain" description="HTH crp-type" evidence="5">
    <location>
        <begin position="148"/>
        <end position="215"/>
    </location>
</feature>
<dbReference type="AlphaFoldDB" id="D4H1E8"/>
<dbReference type="PANTHER" id="PTHR24567">
    <property type="entry name" value="CRP FAMILY TRANSCRIPTIONAL REGULATORY PROTEIN"/>
    <property type="match status" value="1"/>
</dbReference>
<dbReference type="PROSITE" id="PS50042">
    <property type="entry name" value="CNMP_BINDING_3"/>
    <property type="match status" value="1"/>
</dbReference>
<evidence type="ECO:0000259" key="5">
    <source>
        <dbReference type="PROSITE" id="PS51063"/>
    </source>
</evidence>
<dbReference type="SUPFAM" id="SSF46785">
    <property type="entry name" value="Winged helix' DNA-binding domain"/>
    <property type="match status" value="1"/>
</dbReference>
<reference evidence="6 7" key="1">
    <citation type="journal article" date="2010" name="Stand. Genomic Sci.">
        <title>Complete genome sequence of Denitrovibrio acetiphilus type strain (N2460).</title>
        <authorList>
            <person name="Kiss H."/>
            <person name="Lang E."/>
            <person name="Lapidus A."/>
            <person name="Copeland A."/>
            <person name="Nolan M."/>
            <person name="Glavina Del Rio T."/>
            <person name="Chen F."/>
            <person name="Lucas S."/>
            <person name="Tice H."/>
            <person name="Cheng J.F."/>
            <person name="Han C."/>
            <person name="Goodwin L."/>
            <person name="Pitluck S."/>
            <person name="Liolios K."/>
            <person name="Pati A."/>
            <person name="Ivanova N."/>
            <person name="Mavromatis K."/>
            <person name="Chen A."/>
            <person name="Palaniappan K."/>
            <person name="Land M."/>
            <person name="Hauser L."/>
            <person name="Chang Y.J."/>
            <person name="Jeffries C.D."/>
            <person name="Detter J.C."/>
            <person name="Brettin T."/>
            <person name="Spring S."/>
            <person name="Rohde M."/>
            <person name="Goker M."/>
            <person name="Woyke T."/>
            <person name="Bristow J."/>
            <person name="Eisen J.A."/>
            <person name="Markowitz V."/>
            <person name="Hugenholtz P."/>
            <person name="Kyrpides N.C."/>
            <person name="Klenk H.P."/>
        </authorList>
    </citation>
    <scope>NUCLEOTIDE SEQUENCE [LARGE SCALE GENOMIC DNA]</scope>
    <source>
        <strain evidence="7">DSM 12809 / NBRC 114555 / N2460</strain>
    </source>
</reference>
<evidence type="ECO:0000313" key="7">
    <source>
        <dbReference type="Proteomes" id="UP000002012"/>
    </source>
</evidence>
<name>D4H1E8_DENA2</name>
<keyword evidence="1" id="KW-0805">Transcription regulation</keyword>
<evidence type="ECO:0000256" key="3">
    <source>
        <dbReference type="ARBA" id="ARBA00023163"/>
    </source>
</evidence>
<dbReference type="PRINTS" id="PR00034">
    <property type="entry name" value="HTHCRP"/>
</dbReference>
<dbReference type="InterPro" id="IPR018490">
    <property type="entry name" value="cNMP-bd_dom_sf"/>
</dbReference>
<dbReference type="SUPFAM" id="SSF51206">
    <property type="entry name" value="cAMP-binding domain-like"/>
    <property type="match status" value="1"/>
</dbReference>
<dbReference type="RefSeq" id="WP_013009444.1">
    <property type="nucleotide sequence ID" value="NC_013943.1"/>
</dbReference>
<dbReference type="Pfam" id="PF13545">
    <property type="entry name" value="HTH_Crp_2"/>
    <property type="match status" value="1"/>
</dbReference>
<dbReference type="GO" id="GO:0003677">
    <property type="term" value="F:DNA binding"/>
    <property type="evidence" value="ECO:0007669"/>
    <property type="project" value="UniProtKB-KW"/>
</dbReference>